<keyword evidence="1" id="KW-0540">Nuclease</keyword>
<evidence type="ECO:0000259" key="8">
    <source>
        <dbReference type="PROSITE" id="PS50142"/>
    </source>
</evidence>
<dbReference type="EMBL" id="JAWWNJ010000006">
    <property type="protein sequence ID" value="KAK7054044.1"/>
    <property type="molecule type" value="Genomic_DNA"/>
</dbReference>
<protein>
    <submittedName>
        <fullName evidence="9">Phosphoadenosine phosphosulfate reductase</fullName>
    </submittedName>
</protein>
<dbReference type="GO" id="GO:0010468">
    <property type="term" value="P:regulation of gene expression"/>
    <property type="evidence" value="ECO:0007669"/>
    <property type="project" value="TreeGrafter"/>
</dbReference>
<evidence type="ECO:0000256" key="1">
    <source>
        <dbReference type="ARBA" id="ARBA00022722"/>
    </source>
</evidence>
<dbReference type="PANTHER" id="PTHR11207">
    <property type="entry name" value="RIBONUCLEASE III"/>
    <property type="match status" value="1"/>
</dbReference>
<reference evidence="9 10" key="1">
    <citation type="journal article" date="2024" name="J Genomics">
        <title>Draft genome sequencing and assembly of Favolaschia claudopus CIRM-BRFM 2984 isolated from oak limbs.</title>
        <authorList>
            <person name="Navarro D."/>
            <person name="Drula E."/>
            <person name="Chaduli D."/>
            <person name="Cazenave R."/>
            <person name="Ahrendt S."/>
            <person name="Wang J."/>
            <person name="Lipzen A."/>
            <person name="Daum C."/>
            <person name="Barry K."/>
            <person name="Grigoriev I.V."/>
            <person name="Favel A."/>
            <person name="Rosso M.N."/>
            <person name="Martin F."/>
        </authorList>
    </citation>
    <scope>NUCLEOTIDE SEQUENCE [LARGE SCALE GENOMIC DNA]</scope>
    <source>
        <strain evidence="9 10">CIRM-BRFM 2984</strain>
    </source>
</reference>
<evidence type="ECO:0000256" key="2">
    <source>
        <dbReference type="ARBA" id="ARBA00022759"/>
    </source>
</evidence>
<keyword evidence="4 5" id="KW-0694">RNA-binding</keyword>
<dbReference type="Pfam" id="PF00035">
    <property type="entry name" value="dsrm"/>
    <property type="match status" value="1"/>
</dbReference>
<dbReference type="SUPFAM" id="SSF54768">
    <property type="entry name" value="dsRNA-binding domain-like"/>
    <property type="match status" value="1"/>
</dbReference>
<dbReference type="PROSITE" id="PS50142">
    <property type="entry name" value="RNASE_3_2"/>
    <property type="match status" value="1"/>
</dbReference>
<accession>A0AAW0DSP9</accession>
<gene>
    <name evidence="9" type="ORF">R3P38DRAFT_2499819</name>
</gene>
<dbReference type="InterPro" id="IPR014720">
    <property type="entry name" value="dsRBD_dom"/>
</dbReference>
<evidence type="ECO:0000256" key="5">
    <source>
        <dbReference type="PROSITE-ProRule" id="PRU00266"/>
    </source>
</evidence>
<dbReference type="Proteomes" id="UP001362999">
    <property type="component" value="Unassembled WGS sequence"/>
</dbReference>
<evidence type="ECO:0000256" key="3">
    <source>
        <dbReference type="ARBA" id="ARBA00022801"/>
    </source>
</evidence>
<dbReference type="AlphaFoldDB" id="A0AAW0DSP9"/>
<proteinExistence type="predicted"/>
<feature type="compositionally biased region" description="Low complexity" evidence="6">
    <location>
        <begin position="247"/>
        <end position="258"/>
    </location>
</feature>
<evidence type="ECO:0000313" key="9">
    <source>
        <dbReference type="EMBL" id="KAK7054044.1"/>
    </source>
</evidence>
<feature type="region of interest" description="Disordered" evidence="6">
    <location>
        <begin position="231"/>
        <end position="263"/>
    </location>
</feature>
<feature type="domain" description="DRBM" evidence="7">
    <location>
        <begin position="317"/>
        <end position="360"/>
    </location>
</feature>
<dbReference type="InterPro" id="IPR036389">
    <property type="entry name" value="RNase_III_sf"/>
</dbReference>
<feature type="compositionally biased region" description="Polar residues" evidence="6">
    <location>
        <begin position="237"/>
        <end position="246"/>
    </location>
</feature>
<dbReference type="PROSITE" id="PS50137">
    <property type="entry name" value="DS_RBD"/>
    <property type="match status" value="1"/>
</dbReference>
<dbReference type="InterPro" id="IPR000999">
    <property type="entry name" value="RNase_III_dom"/>
</dbReference>
<dbReference type="PANTHER" id="PTHR11207:SF0">
    <property type="entry name" value="RIBONUCLEASE 3"/>
    <property type="match status" value="1"/>
</dbReference>
<sequence>MNYRHSFLRTCVSKLMRRLDIRWQQPEFFGAASTRTAFPDRPQLALALVPQLIMPASPDFAVDASQFPPLPIIKQEDIRTRVFTHRSYYARAAHVFEDTLDDPSPDNEKFEHLGDSVLGLIVTSLVLEMYPGLRVGPSTKVRAKIVGNATLADISVKYKLPEQLRLHPAQAVTLRASINVQADVFESFIGGLYTDQDLAACQRWLQPLFRPYAQVAYAAVRVEHGLPPLHITAASPDGTTNGGITNSPSSPAPSSHSSGDGNGANIGHLALFNQRLQNGEARVEWLFSDLHPFGEGPGSTDSKDNASANDRFVGVQGNKSTPVWSAQVLVDGEVYGRGRGNTKKAAKNEAAKHGLARLGVVV</sequence>
<dbReference type="SUPFAM" id="SSF69065">
    <property type="entry name" value="RNase III domain-like"/>
    <property type="match status" value="1"/>
</dbReference>
<feature type="domain" description="RNase III" evidence="8">
    <location>
        <begin position="73"/>
        <end position="197"/>
    </location>
</feature>
<comment type="caution">
    <text evidence="9">The sequence shown here is derived from an EMBL/GenBank/DDBJ whole genome shotgun (WGS) entry which is preliminary data.</text>
</comment>
<dbReference type="CDD" id="cd00593">
    <property type="entry name" value="RIBOc"/>
    <property type="match status" value="1"/>
</dbReference>
<keyword evidence="3" id="KW-0378">Hydrolase</keyword>
<keyword evidence="2" id="KW-0255">Endonuclease</keyword>
<name>A0AAW0DSP9_9AGAR</name>
<dbReference type="SMART" id="SM00535">
    <property type="entry name" value="RIBOc"/>
    <property type="match status" value="1"/>
</dbReference>
<evidence type="ECO:0000259" key="7">
    <source>
        <dbReference type="PROSITE" id="PS50137"/>
    </source>
</evidence>
<dbReference type="GO" id="GO:0003725">
    <property type="term" value="F:double-stranded RNA binding"/>
    <property type="evidence" value="ECO:0007669"/>
    <property type="project" value="TreeGrafter"/>
</dbReference>
<dbReference type="Gene3D" id="3.30.160.20">
    <property type="match status" value="1"/>
</dbReference>
<evidence type="ECO:0000313" key="10">
    <source>
        <dbReference type="Proteomes" id="UP001362999"/>
    </source>
</evidence>
<dbReference type="GO" id="GO:0005634">
    <property type="term" value="C:nucleus"/>
    <property type="evidence" value="ECO:0007669"/>
    <property type="project" value="TreeGrafter"/>
</dbReference>
<dbReference type="GO" id="GO:0004525">
    <property type="term" value="F:ribonuclease III activity"/>
    <property type="evidence" value="ECO:0007669"/>
    <property type="project" value="InterPro"/>
</dbReference>
<keyword evidence="10" id="KW-1185">Reference proteome</keyword>
<dbReference type="Pfam" id="PF14622">
    <property type="entry name" value="Ribonucleas_3_3"/>
    <property type="match status" value="1"/>
</dbReference>
<organism evidence="9 10">
    <name type="scientific">Favolaschia claudopus</name>
    <dbReference type="NCBI Taxonomy" id="2862362"/>
    <lineage>
        <taxon>Eukaryota</taxon>
        <taxon>Fungi</taxon>
        <taxon>Dikarya</taxon>
        <taxon>Basidiomycota</taxon>
        <taxon>Agaricomycotina</taxon>
        <taxon>Agaricomycetes</taxon>
        <taxon>Agaricomycetidae</taxon>
        <taxon>Agaricales</taxon>
        <taxon>Marasmiineae</taxon>
        <taxon>Mycenaceae</taxon>
        <taxon>Favolaschia</taxon>
    </lineage>
</organism>
<evidence type="ECO:0000256" key="4">
    <source>
        <dbReference type="ARBA" id="ARBA00022884"/>
    </source>
</evidence>
<evidence type="ECO:0000256" key="6">
    <source>
        <dbReference type="SAM" id="MobiDB-lite"/>
    </source>
</evidence>
<dbReference type="GO" id="GO:0006396">
    <property type="term" value="P:RNA processing"/>
    <property type="evidence" value="ECO:0007669"/>
    <property type="project" value="InterPro"/>
</dbReference>
<dbReference type="Gene3D" id="1.10.1520.10">
    <property type="entry name" value="Ribonuclease III domain"/>
    <property type="match status" value="1"/>
</dbReference>